<sequence>MPRLENKIAIVTGATSGIGKATVELFVEEGARVVALDVNAPSEPLPQGVHFIKGSVADTALWDQAIADAQSKWGTPDVLVNAAGVSTGALLHELTDDDFDFVFGINFRAPMKGMQAVIRALLAEGKPGSIVNISSVLGHVALPAKTAYGVSKAGLSHLTAIAAKEYGEKGIRVNAIAPAMVRTANRGYAGMTSSSEVTARLDTLVDRTSLKRWGEPREIAQSILFLASDDSSLVTGTVLKADAGYTT</sequence>
<dbReference type="InterPro" id="IPR002347">
    <property type="entry name" value="SDR_fam"/>
</dbReference>
<dbReference type="InterPro" id="IPR020904">
    <property type="entry name" value="Sc_DH/Rdtase_CS"/>
</dbReference>
<dbReference type="InterPro" id="IPR036291">
    <property type="entry name" value="NAD(P)-bd_dom_sf"/>
</dbReference>
<dbReference type="RefSeq" id="XP_062626472.1">
    <property type="nucleotide sequence ID" value="XM_062770488.1"/>
</dbReference>
<dbReference type="GO" id="GO:0016616">
    <property type="term" value="F:oxidoreductase activity, acting on the CH-OH group of donors, NAD or NADP as acceptor"/>
    <property type="evidence" value="ECO:0007669"/>
    <property type="project" value="TreeGrafter"/>
</dbReference>
<keyword evidence="5" id="KW-1185">Reference proteome</keyword>
<reference evidence="4" key="1">
    <citation type="submission" date="2023-10" db="EMBL/GenBank/DDBJ databases">
        <authorList>
            <person name="Noh H."/>
        </authorList>
    </citation>
    <scope>NUCLEOTIDE SEQUENCE</scope>
    <source>
        <strain evidence="4">DUCC4014</strain>
    </source>
</reference>
<dbReference type="EMBL" id="CP086716">
    <property type="protein sequence ID" value="WOO80440.1"/>
    <property type="molecule type" value="Genomic_DNA"/>
</dbReference>
<dbReference type="Proteomes" id="UP000827549">
    <property type="component" value="Chromosome 3"/>
</dbReference>
<dbReference type="PANTHER" id="PTHR42760">
    <property type="entry name" value="SHORT-CHAIN DEHYDROGENASES/REDUCTASES FAMILY MEMBER"/>
    <property type="match status" value="1"/>
</dbReference>
<organism evidence="4 5">
    <name type="scientific">Vanrija pseudolonga</name>
    <dbReference type="NCBI Taxonomy" id="143232"/>
    <lineage>
        <taxon>Eukaryota</taxon>
        <taxon>Fungi</taxon>
        <taxon>Dikarya</taxon>
        <taxon>Basidiomycota</taxon>
        <taxon>Agaricomycotina</taxon>
        <taxon>Tremellomycetes</taxon>
        <taxon>Trichosporonales</taxon>
        <taxon>Trichosporonaceae</taxon>
        <taxon>Vanrija</taxon>
    </lineage>
</organism>
<keyword evidence="2" id="KW-0521">NADP</keyword>
<evidence type="ECO:0000256" key="2">
    <source>
        <dbReference type="ARBA" id="ARBA00022857"/>
    </source>
</evidence>
<dbReference type="PROSITE" id="PS00061">
    <property type="entry name" value="ADH_SHORT"/>
    <property type="match status" value="1"/>
</dbReference>
<evidence type="ECO:0000313" key="4">
    <source>
        <dbReference type="EMBL" id="WOO80440.1"/>
    </source>
</evidence>
<dbReference type="CDD" id="cd05233">
    <property type="entry name" value="SDR_c"/>
    <property type="match status" value="1"/>
</dbReference>
<comment type="similarity">
    <text evidence="1">Belongs to the short-chain dehydrogenases/reductases (SDR) family.</text>
</comment>
<dbReference type="FunFam" id="3.40.50.720:FF:000084">
    <property type="entry name" value="Short-chain dehydrogenase reductase"/>
    <property type="match status" value="1"/>
</dbReference>
<evidence type="ECO:0000313" key="5">
    <source>
        <dbReference type="Proteomes" id="UP000827549"/>
    </source>
</evidence>
<keyword evidence="3" id="KW-0560">Oxidoreductase</keyword>
<evidence type="ECO:0000256" key="3">
    <source>
        <dbReference type="ARBA" id="ARBA00023002"/>
    </source>
</evidence>
<dbReference type="SUPFAM" id="SSF51735">
    <property type="entry name" value="NAD(P)-binding Rossmann-fold domains"/>
    <property type="match status" value="1"/>
</dbReference>
<dbReference type="PRINTS" id="PR00080">
    <property type="entry name" value="SDRFAMILY"/>
</dbReference>
<gene>
    <name evidence="4" type="primary">fabG_2</name>
    <name evidence="4" type="ORF">LOC62_03G003959</name>
</gene>
<dbReference type="AlphaFoldDB" id="A0AAF0Y5G5"/>
<proteinExistence type="inferred from homology"/>
<dbReference type="Pfam" id="PF13561">
    <property type="entry name" value="adh_short_C2"/>
    <property type="match status" value="1"/>
</dbReference>
<accession>A0AAF0Y5G5</accession>
<dbReference type="GeneID" id="87807200"/>
<dbReference type="PRINTS" id="PR00081">
    <property type="entry name" value="GDHRDH"/>
</dbReference>
<dbReference type="PANTHER" id="PTHR42760:SF133">
    <property type="entry name" value="3-OXOACYL-[ACYL-CARRIER-PROTEIN] REDUCTASE"/>
    <property type="match status" value="1"/>
</dbReference>
<name>A0AAF0Y5G5_9TREE</name>
<evidence type="ECO:0000256" key="1">
    <source>
        <dbReference type="ARBA" id="ARBA00006484"/>
    </source>
</evidence>
<protein>
    <submittedName>
        <fullName evidence="4">3-oxoacyl-[acyl-carrier-protein] reductase FabG</fullName>
    </submittedName>
</protein>
<dbReference type="Gene3D" id="3.40.50.720">
    <property type="entry name" value="NAD(P)-binding Rossmann-like Domain"/>
    <property type="match status" value="1"/>
</dbReference>